<proteinExistence type="predicted"/>
<evidence type="ECO:0000313" key="1">
    <source>
        <dbReference type="EMBL" id="TGO59129.1"/>
    </source>
</evidence>
<accession>A0A4Z1IBW8</accession>
<name>A0A4Z1IBW8_9HELO</name>
<comment type="caution">
    <text evidence="1">The sequence shown here is derived from an EMBL/GenBank/DDBJ whole genome shotgun (WGS) entry which is preliminary data.</text>
</comment>
<evidence type="ECO:0000313" key="2">
    <source>
        <dbReference type="Proteomes" id="UP000297452"/>
    </source>
</evidence>
<dbReference type="OrthoDB" id="409136at2759"/>
<dbReference type="AlphaFoldDB" id="A0A4Z1IBW8"/>
<sequence>MHNVSNVAICKFRAVPTGAGRRFSFRTFSNIPRSKVSSSGHAHSVTNTFPSTSQALTKLTPKSPALISTTSNSSLLILSTPISSVWTLSTLTEVISLEFCSNAGENLKKLGKINLVGINLDEDMFKRIRERYYDLRGARSKLWPLKPASVYFFSVEQRHRIGILQKPLSLPPEVEVDQDRWI</sequence>
<reference evidence="1 2" key="1">
    <citation type="submission" date="2017-12" db="EMBL/GenBank/DDBJ databases">
        <title>Comparative genomics of Botrytis spp.</title>
        <authorList>
            <person name="Valero-Jimenez C.A."/>
            <person name="Tapia P."/>
            <person name="Veloso J."/>
            <person name="Silva-Moreno E."/>
            <person name="Staats M."/>
            <person name="Valdes J.H."/>
            <person name="Van Kan J.A.L."/>
        </authorList>
    </citation>
    <scope>NUCLEOTIDE SEQUENCE [LARGE SCALE GENOMIC DNA]</scope>
    <source>
        <strain evidence="1 2">MUCL2120</strain>
    </source>
</reference>
<dbReference type="EMBL" id="PQXJ01000168">
    <property type="protein sequence ID" value="TGO59129.1"/>
    <property type="molecule type" value="Genomic_DNA"/>
</dbReference>
<organism evidence="1 2">
    <name type="scientific">Botryotinia narcissicola</name>
    <dbReference type="NCBI Taxonomy" id="278944"/>
    <lineage>
        <taxon>Eukaryota</taxon>
        <taxon>Fungi</taxon>
        <taxon>Dikarya</taxon>
        <taxon>Ascomycota</taxon>
        <taxon>Pezizomycotina</taxon>
        <taxon>Leotiomycetes</taxon>
        <taxon>Helotiales</taxon>
        <taxon>Sclerotiniaceae</taxon>
        <taxon>Botryotinia</taxon>
    </lineage>
</organism>
<protein>
    <submittedName>
        <fullName evidence="1">Uncharacterized protein</fullName>
    </submittedName>
</protein>
<dbReference type="STRING" id="278944.A0A4Z1IBW8"/>
<keyword evidence="2" id="KW-1185">Reference proteome</keyword>
<gene>
    <name evidence="1" type="ORF">BOTNAR_0168g00030</name>
</gene>
<dbReference type="Proteomes" id="UP000297452">
    <property type="component" value="Unassembled WGS sequence"/>
</dbReference>